<dbReference type="RefSeq" id="WP_121916898.1">
    <property type="nucleotide sequence ID" value="NZ_REFV01000005.1"/>
</dbReference>
<dbReference type="EMBL" id="REFV01000005">
    <property type="protein sequence ID" value="RMB60494.1"/>
    <property type="molecule type" value="Genomic_DNA"/>
</dbReference>
<dbReference type="Pfam" id="PF20113">
    <property type="entry name" value="DUF6503"/>
    <property type="match status" value="1"/>
</dbReference>
<evidence type="ECO:0000313" key="1">
    <source>
        <dbReference type="EMBL" id="RMB60494.1"/>
    </source>
</evidence>
<sequence>MKVTLNVLFLIFTLLSCQESKEPSAQEIVDLAIASAGGDVIENASIHFKFRDYYYRARRENGLRTFERCTDEACMAQQDILKPDGEFVRFRESVNTPIPDSMKTKYGNSVNSVHYFSVLPYGLNDPAVTKTYVDKAKVKGRTYHRIKVTFAQEGGGEDYDDNYMYWIDTEDYSVDYLAYNYQVNEGGTRFREAYNERFVNGVRFVDYNNYKPAEQYPPLTALDSLFENNALQLLSKIELENPEVQVCPEC</sequence>
<name>A0A3M0G6I8_9FLAO</name>
<keyword evidence="2" id="KW-1185">Reference proteome</keyword>
<gene>
    <name evidence="1" type="ORF">EAX61_06640</name>
</gene>
<dbReference type="Proteomes" id="UP000281985">
    <property type="component" value="Unassembled WGS sequence"/>
</dbReference>
<dbReference type="PROSITE" id="PS51257">
    <property type="entry name" value="PROKAR_LIPOPROTEIN"/>
    <property type="match status" value="1"/>
</dbReference>
<organism evidence="1 2">
    <name type="scientific">Dokdonia sinensis</name>
    <dbReference type="NCBI Taxonomy" id="2479847"/>
    <lineage>
        <taxon>Bacteria</taxon>
        <taxon>Pseudomonadati</taxon>
        <taxon>Bacteroidota</taxon>
        <taxon>Flavobacteriia</taxon>
        <taxon>Flavobacteriales</taxon>
        <taxon>Flavobacteriaceae</taxon>
        <taxon>Dokdonia</taxon>
    </lineage>
</organism>
<dbReference type="InterPro" id="IPR045444">
    <property type="entry name" value="DUF6503"/>
</dbReference>
<protein>
    <submittedName>
        <fullName evidence="1">Deoxyribose-phosphate aldolase</fullName>
    </submittedName>
</protein>
<comment type="caution">
    <text evidence="1">The sequence shown here is derived from an EMBL/GenBank/DDBJ whole genome shotgun (WGS) entry which is preliminary data.</text>
</comment>
<accession>A0A3M0G6I8</accession>
<proteinExistence type="predicted"/>
<dbReference type="OrthoDB" id="982433at2"/>
<reference evidence="1 2" key="1">
    <citation type="submission" date="2018-10" db="EMBL/GenBank/DDBJ databases">
        <title>Dokdonia luteus sp. nov., isolated from sea water.</title>
        <authorList>
            <person name="Zhou L.Y."/>
            <person name="Du Z.J."/>
        </authorList>
    </citation>
    <scope>NUCLEOTIDE SEQUENCE [LARGE SCALE GENOMIC DNA]</scope>
    <source>
        <strain evidence="1 2">SH27</strain>
    </source>
</reference>
<dbReference type="AlphaFoldDB" id="A0A3M0G6I8"/>
<evidence type="ECO:0000313" key="2">
    <source>
        <dbReference type="Proteomes" id="UP000281985"/>
    </source>
</evidence>